<dbReference type="Proteomes" id="UP000007033">
    <property type="component" value="Chromosome"/>
</dbReference>
<name>E4SL75_LACAR</name>
<dbReference type="Gene3D" id="3.90.220.20">
    <property type="entry name" value="DNA methylase specificity domains"/>
    <property type="match status" value="2"/>
</dbReference>
<evidence type="ECO:0000313" key="5">
    <source>
        <dbReference type="EMBL" id="ADQ59542.1"/>
    </source>
</evidence>
<keyword evidence="3" id="KW-0238">DNA-binding</keyword>
<dbReference type="KEGG" id="lam:LA2_08115"/>
<sequence length="361" mass="40346">MEVLLKNIGTIITGNTPSKKNSKYWNSNDICFVKPDVIGDGVDNVNQSNEYISNYASSKARIVGKNTILITCIGNIGRVGIVSKEKIAFNQQISAIVPNCKINFRYLAYVLLFSKSKLNAMANSAVVPIINKTQLENFKIKIDSNLEHQAQIVEALDKIEEIKRIQDKEIKYLDTLIKARFVEMFGDPIINTKDLSLVSLGKLCTLKAGEFTAAKEIHANKDNINRYPCFGGNGVRGYVDNYTHDGNYSLIGRQGALCGNVQLTAGKFRNTEHAILVKPNVQVNYYWLFMLLKLEKLNRFSSGAAQPGLAVKTLNKIFIPIADLNLQNEFASFAQQVDKSKVVNNLIMKYIISIYFICSLI</sequence>
<evidence type="ECO:0000259" key="4">
    <source>
        <dbReference type="Pfam" id="PF01420"/>
    </source>
</evidence>
<feature type="domain" description="Type I restriction modification DNA specificity" evidence="4">
    <location>
        <begin position="3"/>
        <end position="166"/>
    </location>
</feature>
<dbReference type="EMBL" id="CP002338">
    <property type="protein sequence ID" value="ADQ59542.1"/>
    <property type="molecule type" value="Genomic_DNA"/>
</dbReference>
<dbReference type="CDD" id="cd17266">
    <property type="entry name" value="RMtype1_S_Sau1132ORF3780P-TRD2-CR2_like"/>
    <property type="match status" value="1"/>
</dbReference>
<evidence type="ECO:0000313" key="6">
    <source>
        <dbReference type="Proteomes" id="UP000007033"/>
    </source>
</evidence>
<dbReference type="AlphaFoldDB" id="E4SL75"/>
<protein>
    <submittedName>
        <fullName evidence="5">Type I restriction-modification system S subunit</fullName>
    </submittedName>
</protein>
<dbReference type="HOGENOM" id="CLU_021095_10_1_9"/>
<dbReference type="RefSeq" id="WP_013438325.1">
    <property type="nucleotide sequence ID" value="NC_014724.1"/>
</dbReference>
<evidence type="ECO:0000256" key="1">
    <source>
        <dbReference type="ARBA" id="ARBA00010923"/>
    </source>
</evidence>
<reference evidence="5 6" key="1">
    <citation type="journal article" date="2011" name="J. Bacteriol.">
        <title>Genome sequence of Lactobacillus amylovorus GRL1112.</title>
        <authorList>
            <person name="Kant R."/>
            <person name="Paulin L."/>
            <person name="Alatalo E."/>
            <person name="de Vos W.M."/>
            <person name="Palva A."/>
        </authorList>
    </citation>
    <scope>NUCLEOTIDE SEQUENCE [LARGE SCALE GENOMIC DNA]</scope>
    <source>
        <strain evidence="5 6">GRL 1112</strain>
    </source>
</reference>
<dbReference type="InterPro" id="IPR044946">
    <property type="entry name" value="Restrct_endonuc_typeI_TRD_sf"/>
</dbReference>
<feature type="domain" description="Type I restriction modification DNA specificity" evidence="4">
    <location>
        <begin position="197"/>
        <end position="339"/>
    </location>
</feature>
<proteinExistence type="inferred from homology"/>
<dbReference type="CDD" id="cd17293">
    <property type="entry name" value="RMtype1_S_Ppo21ORF8840P_TRD1-CR1_like"/>
    <property type="match status" value="1"/>
</dbReference>
<dbReference type="Pfam" id="PF01420">
    <property type="entry name" value="Methylase_S"/>
    <property type="match status" value="2"/>
</dbReference>
<dbReference type="GO" id="GO:0009307">
    <property type="term" value="P:DNA restriction-modification system"/>
    <property type="evidence" value="ECO:0007669"/>
    <property type="project" value="UniProtKB-KW"/>
</dbReference>
<evidence type="ECO:0000256" key="2">
    <source>
        <dbReference type="ARBA" id="ARBA00022747"/>
    </source>
</evidence>
<comment type="similarity">
    <text evidence="1">Belongs to the type-I restriction system S methylase family.</text>
</comment>
<dbReference type="GO" id="GO:0003677">
    <property type="term" value="F:DNA binding"/>
    <property type="evidence" value="ECO:0007669"/>
    <property type="project" value="UniProtKB-KW"/>
</dbReference>
<keyword evidence="2" id="KW-0680">Restriction system</keyword>
<dbReference type="InterPro" id="IPR000055">
    <property type="entry name" value="Restrct_endonuc_typeI_TRD"/>
</dbReference>
<dbReference type="SUPFAM" id="SSF116734">
    <property type="entry name" value="DNA methylase specificity domain"/>
    <property type="match status" value="2"/>
</dbReference>
<dbReference type="PANTHER" id="PTHR30408:SF12">
    <property type="entry name" value="TYPE I RESTRICTION ENZYME MJAVIII SPECIFICITY SUBUNIT"/>
    <property type="match status" value="1"/>
</dbReference>
<gene>
    <name evidence="5" type="ordered locus">LA2_08115</name>
</gene>
<accession>E4SL75</accession>
<dbReference type="InterPro" id="IPR052021">
    <property type="entry name" value="Type-I_RS_S_subunit"/>
</dbReference>
<dbReference type="PATRIC" id="fig|695560.3.peg.1599"/>
<organism evidence="5 6">
    <name type="scientific">Lactobacillus amylovorus (strain GRL 1112)</name>
    <dbReference type="NCBI Taxonomy" id="695560"/>
    <lineage>
        <taxon>Bacteria</taxon>
        <taxon>Bacillati</taxon>
        <taxon>Bacillota</taxon>
        <taxon>Bacilli</taxon>
        <taxon>Lactobacillales</taxon>
        <taxon>Lactobacillaceae</taxon>
        <taxon>Lactobacillus</taxon>
    </lineage>
</organism>
<dbReference type="REBASE" id="29129">
    <property type="entry name" value="S1.LamGRLORF8135P"/>
</dbReference>
<evidence type="ECO:0000256" key="3">
    <source>
        <dbReference type="ARBA" id="ARBA00023125"/>
    </source>
</evidence>
<dbReference type="PANTHER" id="PTHR30408">
    <property type="entry name" value="TYPE-1 RESTRICTION ENZYME ECOKI SPECIFICITY PROTEIN"/>
    <property type="match status" value="1"/>
</dbReference>